<evidence type="ECO:0000259" key="10">
    <source>
        <dbReference type="PROSITE" id="PS51918"/>
    </source>
</evidence>
<evidence type="ECO:0000256" key="4">
    <source>
        <dbReference type="ARBA" id="ARBA00022691"/>
    </source>
</evidence>
<name>A0ABW8T4Q8_9CLOT</name>
<dbReference type="Gene3D" id="3.80.30.20">
    <property type="entry name" value="tm_1862 like domain"/>
    <property type="match status" value="1"/>
</dbReference>
<evidence type="ECO:0000256" key="7">
    <source>
        <dbReference type="ARBA" id="ARBA00023014"/>
    </source>
</evidence>
<feature type="binding site" evidence="8">
    <location>
        <position position="13"/>
    </location>
    <ligand>
        <name>[4Fe-4S] cluster</name>
        <dbReference type="ChEBI" id="CHEBI:49883"/>
        <label>1</label>
    </ligand>
</feature>
<dbReference type="Proteomes" id="UP001623591">
    <property type="component" value="Unassembled WGS sequence"/>
</dbReference>
<comment type="subcellular location">
    <subcellularLocation>
        <location evidence="8">Cytoplasm</location>
    </subcellularLocation>
</comment>
<keyword evidence="1 8" id="KW-0004">4Fe-4S</keyword>
<dbReference type="InterPro" id="IPR002792">
    <property type="entry name" value="TRAM_dom"/>
</dbReference>
<dbReference type="PANTHER" id="PTHR43837">
    <property type="entry name" value="RIBOSOMAL PROTEIN S12 METHYLTHIOTRANSFERASE RIMO"/>
    <property type="match status" value="1"/>
</dbReference>
<dbReference type="SFLD" id="SFLDG01061">
    <property type="entry name" value="methylthiotransferase"/>
    <property type="match status" value="1"/>
</dbReference>
<dbReference type="SFLD" id="SFLDF00274">
    <property type="entry name" value="ribosomal_protein_S12_methylth"/>
    <property type="match status" value="1"/>
</dbReference>
<dbReference type="InterPro" id="IPR020612">
    <property type="entry name" value="Methylthiotransferase_CS"/>
</dbReference>
<comment type="caution">
    <text evidence="11">The sequence shown here is derived from an EMBL/GenBank/DDBJ whole genome shotgun (WGS) entry which is preliminary data.</text>
</comment>
<evidence type="ECO:0000256" key="6">
    <source>
        <dbReference type="ARBA" id="ARBA00023004"/>
    </source>
</evidence>
<accession>A0ABW8T4Q8</accession>
<keyword evidence="5 8" id="KW-0479">Metal-binding</keyword>
<dbReference type="Gene3D" id="2.40.50.140">
    <property type="entry name" value="Nucleic acid-binding proteins"/>
    <property type="match status" value="1"/>
</dbReference>
<dbReference type="PROSITE" id="PS51449">
    <property type="entry name" value="MTTASE_N"/>
    <property type="match status" value="1"/>
</dbReference>
<dbReference type="PROSITE" id="PS51918">
    <property type="entry name" value="RADICAL_SAM"/>
    <property type="match status" value="1"/>
</dbReference>
<dbReference type="InterPro" id="IPR005840">
    <property type="entry name" value="Ribosomal_uS12_MeSTrfase_RimO"/>
</dbReference>
<dbReference type="EC" id="2.8.4.4" evidence="8"/>
<dbReference type="NCBIfam" id="TIGR00089">
    <property type="entry name" value="MiaB/RimO family radical SAM methylthiotransferase"/>
    <property type="match status" value="1"/>
</dbReference>
<protein>
    <recommendedName>
        <fullName evidence="8">Ribosomal protein uS12 methylthiotransferase RimO</fullName>
        <shortName evidence="8">uS12 MTTase</shortName>
        <shortName evidence="8">uS12 methylthiotransferase</shortName>
        <ecNumber evidence="8">2.8.4.4</ecNumber>
    </recommendedName>
    <alternativeName>
        <fullName evidence="8">Ribosomal protein uS12 (aspartate-C(3))-methylthiotransferase</fullName>
    </alternativeName>
    <alternativeName>
        <fullName evidence="8">Ribosome maturation factor RimO</fullName>
    </alternativeName>
</protein>
<evidence type="ECO:0000256" key="3">
    <source>
        <dbReference type="ARBA" id="ARBA00022679"/>
    </source>
</evidence>
<comment type="cofactor">
    <cofactor evidence="8">
        <name>[4Fe-4S] cluster</name>
        <dbReference type="ChEBI" id="CHEBI:49883"/>
    </cofactor>
    <text evidence="8">Binds 2 [4Fe-4S] clusters. One cluster is coordinated with 3 cysteines and an exchangeable S-adenosyl-L-methionine.</text>
</comment>
<keyword evidence="12" id="KW-1185">Reference proteome</keyword>
<dbReference type="EMBL" id="JBJHZZ010000004">
    <property type="protein sequence ID" value="MFL0246930.1"/>
    <property type="molecule type" value="Genomic_DNA"/>
</dbReference>
<dbReference type="Pfam" id="PF04055">
    <property type="entry name" value="Radical_SAM"/>
    <property type="match status" value="1"/>
</dbReference>
<dbReference type="InterPro" id="IPR006638">
    <property type="entry name" value="Elp3/MiaA/NifB-like_rSAM"/>
</dbReference>
<reference evidence="11 12" key="1">
    <citation type="submission" date="2024-11" db="EMBL/GenBank/DDBJ databases">
        <authorList>
            <person name="Heng Y.C."/>
            <person name="Lim A.C.H."/>
            <person name="Lee J.K.Y."/>
            <person name="Kittelmann S."/>
        </authorList>
    </citation>
    <scope>NUCLEOTIDE SEQUENCE [LARGE SCALE GENOMIC DNA]</scope>
    <source>
        <strain evidence="11 12">WILCCON 0185</strain>
    </source>
</reference>
<dbReference type="Pfam" id="PF18693">
    <property type="entry name" value="TRAM_2"/>
    <property type="match status" value="1"/>
</dbReference>
<dbReference type="Gene3D" id="3.40.50.12160">
    <property type="entry name" value="Methylthiotransferase, N-terminal domain"/>
    <property type="match status" value="1"/>
</dbReference>
<keyword evidence="11" id="KW-0689">Ribosomal protein</keyword>
<dbReference type="InterPro" id="IPR058240">
    <property type="entry name" value="rSAM_sf"/>
</dbReference>
<dbReference type="InterPro" id="IPR005839">
    <property type="entry name" value="Methylthiotransferase"/>
</dbReference>
<dbReference type="GO" id="GO:0103039">
    <property type="term" value="F:protein methylthiotransferase activity"/>
    <property type="evidence" value="ECO:0007669"/>
    <property type="project" value="UniProtKB-EC"/>
</dbReference>
<evidence type="ECO:0000313" key="11">
    <source>
        <dbReference type="EMBL" id="MFL0246930.1"/>
    </source>
</evidence>
<dbReference type="Pfam" id="PF00919">
    <property type="entry name" value="UPF0004"/>
    <property type="match status" value="1"/>
</dbReference>
<dbReference type="InterPro" id="IPR038135">
    <property type="entry name" value="Methylthiotransferase_N_sf"/>
</dbReference>
<dbReference type="SUPFAM" id="SSF102114">
    <property type="entry name" value="Radical SAM enzymes"/>
    <property type="match status" value="1"/>
</dbReference>
<feature type="binding site" evidence="8">
    <location>
        <position position="82"/>
    </location>
    <ligand>
        <name>[4Fe-4S] cluster</name>
        <dbReference type="ChEBI" id="CHEBI:49883"/>
        <label>1</label>
    </ligand>
</feature>
<keyword evidence="2 8" id="KW-0963">Cytoplasm</keyword>
<dbReference type="InterPro" id="IPR012340">
    <property type="entry name" value="NA-bd_OB-fold"/>
</dbReference>
<feature type="domain" description="Radical SAM core" evidence="10">
    <location>
        <begin position="142"/>
        <end position="372"/>
    </location>
</feature>
<sequence>MERLKFGMVSLGCDKNRIDSEMAISKLSKKYDLVIDPKEANIILVNTCGFIEKSKQESINTILEMAKYKKLHKCDILIVTGCLSQRYKEELFTLMPEIDIMLGVNNYDNLLQSIDDFLASKEKTFKIDYSDSSLTEGDRVLTTGKATAYLRIGEGCNNFCTYCVIPKIRGKYRSRKVEDILKEASSLASQGVVEFILVAQDTTMYGIDLYGKKCLDVLIRELSKIEGLKWIRLLYCYPEEITPELINEISSNPKVCKYIDMPIQHINNNVLKRMNRRGRKEDIITSIVEMRRNIQGLILRTSLIVGFPGETEEEFKELKEFVEKVKFDKLGVFKYSREEDTPASKMEDQVLEEVKITRERELMILQQSISAHINSEKVGRDYEVLVEGKSGEYYHGRSYEMAPDIDGEIYFKSNNELTIGTITNVKITSNEEYDLMGVECNESCQ</sequence>
<keyword evidence="4 8" id="KW-0949">S-adenosyl-L-methionine</keyword>
<comment type="similarity">
    <text evidence="8">Belongs to the methylthiotransferase family. RimO subfamily.</text>
</comment>
<comment type="catalytic activity">
    <reaction evidence="8">
        <text>L-aspartate(89)-[ribosomal protein uS12]-hydrogen + (sulfur carrier)-SH + AH2 + 2 S-adenosyl-L-methionine = 3-methylsulfanyl-L-aspartate(89)-[ribosomal protein uS12]-hydrogen + (sulfur carrier)-H + 5'-deoxyadenosine + L-methionine + A + S-adenosyl-L-homocysteine + 2 H(+)</text>
        <dbReference type="Rhea" id="RHEA:37087"/>
        <dbReference type="Rhea" id="RHEA-COMP:10460"/>
        <dbReference type="Rhea" id="RHEA-COMP:10461"/>
        <dbReference type="Rhea" id="RHEA-COMP:14737"/>
        <dbReference type="Rhea" id="RHEA-COMP:14739"/>
        <dbReference type="ChEBI" id="CHEBI:13193"/>
        <dbReference type="ChEBI" id="CHEBI:15378"/>
        <dbReference type="ChEBI" id="CHEBI:17319"/>
        <dbReference type="ChEBI" id="CHEBI:17499"/>
        <dbReference type="ChEBI" id="CHEBI:29917"/>
        <dbReference type="ChEBI" id="CHEBI:29961"/>
        <dbReference type="ChEBI" id="CHEBI:57844"/>
        <dbReference type="ChEBI" id="CHEBI:57856"/>
        <dbReference type="ChEBI" id="CHEBI:59789"/>
        <dbReference type="ChEBI" id="CHEBI:64428"/>
        <dbReference type="ChEBI" id="CHEBI:73599"/>
        <dbReference type="EC" id="2.8.4.4"/>
    </reaction>
</comment>
<dbReference type="SFLD" id="SFLDS00029">
    <property type="entry name" value="Radical_SAM"/>
    <property type="match status" value="1"/>
</dbReference>
<dbReference type="PROSITE" id="PS01278">
    <property type="entry name" value="MTTASE_RADICAL"/>
    <property type="match status" value="1"/>
</dbReference>
<evidence type="ECO:0000256" key="5">
    <source>
        <dbReference type="ARBA" id="ARBA00022723"/>
    </source>
</evidence>
<evidence type="ECO:0000256" key="2">
    <source>
        <dbReference type="ARBA" id="ARBA00022490"/>
    </source>
</evidence>
<dbReference type="InterPro" id="IPR013848">
    <property type="entry name" value="Methylthiotransferase_N"/>
</dbReference>
<feature type="binding site" evidence="8">
    <location>
        <position position="160"/>
    </location>
    <ligand>
        <name>[4Fe-4S] cluster</name>
        <dbReference type="ChEBI" id="CHEBI:49883"/>
        <label>2</label>
        <note>4Fe-4S-S-AdoMet</note>
    </ligand>
</feature>
<feature type="binding site" evidence="8">
    <location>
        <position position="48"/>
    </location>
    <ligand>
        <name>[4Fe-4S] cluster</name>
        <dbReference type="ChEBI" id="CHEBI:49883"/>
        <label>1</label>
    </ligand>
</feature>
<keyword evidence="11" id="KW-0687">Ribonucleoprotein</keyword>
<feature type="domain" description="MTTase N-terminal" evidence="9">
    <location>
        <begin position="4"/>
        <end position="119"/>
    </location>
</feature>
<feature type="binding site" evidence="8">
    <location>
        <position position="163"/>
    </location>
    <ligand>
        <name>[4Fe-4S] cluster</name>
        <dbReference type="ChEBI" id="CHEBI:49883"/>
        <label>2</label>
        <note>4Fe-4S-S-AdoMet</note>
    </ligand>
</feature>
<keyword evidence="7 8" id="KW-0411">Iron-sulfur</keyword>
<dbReference type="SMART" id="SM00729">
    <property type="entry name" value="Elp3"/>
    <property type="match status" value="1"/>
</dbReference>
<evidence type="ECO:0000256" key="1">
    <source>
        <dbReference type="ARBA" id="ARBA00022485"/>
    </source>
</evidence>
<dbReference type="RefSeq" id="WP_406769603.1">
    <property type="nucleotide sequence ID" value="NZ_JBJHZZ010000004.1"/>
</dbReference>
<dbReference type="CDD" id="cd01335">
    <property type="entry name" value="Radical_SAM"/>
    <property type="match status" value="1"/>
</dbReference>
<dbReference type="SFLD" id="SFLDG01082">
    <property type="entry name" value="B12-binding_domain_containing"/>
    <property type="match status" value="1"/>
</dbReference>
<proteinExistence type="inferred from homology"/>
<evidence type="ECO:0000256" key="8">
    <source>
        <dbReference type="HAMAP-Rule" id="MF_01865"/>
    </source>
</evidence>
<gene>
    <name evidence="8 11" type="primary">rimO</name>
    <name evidence="11" type="ORF">ACJDUG_08095</name>
</gene>
<organism evidence="11 12">
    <name type="scientific">Candidatus Clostridium stratigraminis</name>
    <dbReference type="NCBI Taxonomy" id="3381661"/>
    <lineage>
        <taxon>Bacteria</taxon>
        <taxon>Bacillati</taxon>
        <taxon>Bacillota</taxon>
        <taxon>Clostridia</taxon>
        <taxon>Eubacteriales</taxon>
        <taxon>Clostridiaceae</taxon>
        <taxon>Clostridium</taxon>
    </lineage>
</organism>
<keyword evidence="3 8" id="KW-0808">Transferase</keyword>
<keyword evidence="6 8" id="KW-0408">Iron</keyword>
<dbReference type="HAMAP" id="MF_01865">
    <property type="entry name" value="MTTase_RimO"/>
    <property type="match status" value="1"/>
</dbReference>
<evidence type="ECO:0000259" key="9">
    <source>
        <dbReference type="PROSITE" id="PS51449"/>
    </source>
</evidence>
<evidence type="ECO:0000313" key="12">
    <source>
        <dbReference type="Proteomes" id="UP001623591"/>
    </source>
</evidence>
<comment type="function">
    <text evidence="8">Catalyzes the methylthiolation of an aspartic acid residue of ribosomal protein uS12.</text>
</comment>
<feature type="binding site" evidence="8">
    <location>
        <position position="156"/>
    </location>
    <ligand>
        <name>[4Fe-4S] cluster</name>
        <dbReference type="ChEBI" id="CHEBI:49883"/>
        <label>2</label>
        <note>4Fe-4S-S-AdoMet</note>
    </ligand>
</feature>
<dbReference type="InterPro" id="IPR007197">
    <property type="entry name" value="rSAM"/>
</dbReference>
<dbReference type="PANTHER" id="PTHR43837:SF1">
    <property type="entry name" value="RIBOSOMAL PROTEIN US12 METHYLTHIOTRANSFERASE RIMO"/>
    <property type="match status" value="1"/>
</dbReference>
<dbReference type="GO" id="GO:0005840">
    <property type="term" value="C:ribosome"/>
    <property type="evidence" value="ECO:0007669"/>
    <property type="project" value="UniProtKB-KW"/>
</dbReference>
<dbReference type="InterPro" id="IPR023404">
    <property type="entry name" value="rSAM_horseshoe"/>
</dbReference>
<dbReference type="NCBIfam" id="TIGR01125">
    <property type="entry name" value="30S ribosomal protein S12 methylthiotransferase RimO"/>
    <property type="match status" value="1"/>
</dbReference>